<dbReference type="Gene3D" id="3.90.1570.10">
    <property type="entry name" value="tt1808, chain A"/>
    <property type="match status" value="1"/>
</dbReference>
<dbReference type="EMBL" id="BAAASL010000005">
    <property type="protein sequence ID" value="GAA2712627.1"/>
    <property type="molecule type" value="Genomic_DNA"/>
</dbReference>
<protein>
    <recommendedName>
        <fullName evidence="1">Putative restriction endonuclease domain-containing protein</fullName>
    </recommendedName>
</protein>
<sequence length="181" mass="19869">MPWPLDSLVKTFHAICKHQGGIKIDVVGDRIVISMRTGTHSETEHSIQEAVVAAGLPLERALCRVLIEFPGQAPRVPEVSILRGGSRHEPYSCEDLLAATEIVSTRHDEGDLALKEEQYARAAVPAFLIVDPFAGQCTLLSEPRDGKYTRREAFAYGETVPLRLPGGLVVGIPTDTFARRR</sequence>
<gene>
    <name evidence="2" type="ORF">GCM10010315_16680</name>
</gene>
<comment type="caution">
    <text evidence="2">The sequence shown here is derived from an EMBL/GenBank/DDBJ whole genome shotgun (WGS) entry which is preliminary data.</text>
</comment>
<evidence type="ECO:0000313" key="3">
    <source>
        <dbReference type="Proteomes" id="UP001500886"/>
    </source>
</evidence>
<dbReference type="Pfam" id="PF05685">
    <property type="entry name" value="Uma2"/>
    <property type="match status" value="1"/>
</dbReference>
<evidence type="ECO:0000259" key="1">
    <source>
        <dbReference type="Pfam" id="PF05685"/>
    </source>
</evidence>
<name>A0ABP6G2J6_9ACTN</name>
<keyword evidence="3" id="KW-1185">Reference proteome</keyword>
<dbReference type="Proteomes" id="UP001500886">
    <property type="component" value="Unassembled WGS sequence"/>
</dbReference>
<dbReference type="SUPFAM" id="SSF52980">
    <property type="entry name" value="Restriction endonuclease-like"/>
    <property type="match status" value="1"/>
</dbReference>
<dbReference type="InterPro" id="IPR012296">
    <property type="entry name" value="Nuclease_put_TT1808"/>
</dbReference>
<organism evidence="2 3">
    <name type="scientific">Streptomyces luteosporeus</name>
    <dbReference type="NCBI Taxonomy" id="173856"/>
    <lineage>
        <taxon>Bacteria</taxon>
        <taxon>Bacillati</taxon>
        <taxon>Actinomycetota</taxon>
        <taxon>Actinomycetes</taxon>
        <taxon>Kitasatosporales</taxon>
        <taxon>Streptomycetaceae</taxon>
        <taxon>Streptomyces</taxon>
    </lineage>
</organism>
<dbReference type="InterPro" id="IPR011335">
    <property type="entry name" value="Restrct_endonuc-II-like"/>
</dbReference>
<dbReference type="RefSeq" id="WP_344434191.1">
    <property type="nucleotide sequence ID" value="NZ_BAAASL010000005.1"/>
</dbReference>
<reference evidence="3" key="1">
    <citation type="journal article" date="2019" name="Int. J. Syst. Evol. Microbiol.">
        <title>The Global Catalogue of Microorganisms (GCM) 10K type strain sequencing project: providing services to taxonomists for standard genome sequencing and annotation.</title>
        <authorList>
            <consortium name="The Broad Institute Genomics Platform"/>
            <consortium name="The Broad Institute Genome Sequencing Center for Infectious Disease"/>
            <person name="Wu L."/>
            <person name="Ma J."/>
        </authorList>
    </citation>
    <scope>NUCLEOTIDE SEQUENCE [LARGE SCALE GENOMIC DNA]</scope>
    <source>
        <strain evidence="3">JCM 4542</strain>
    </source>
</reference>
<evidence type="ECO:0000313" key="2">
    <source>
        <dbReference type="EMBL" id="GAA2712627.1"/>
    </source>
</evidence>
<proteinExistence type="predicted"/>
<dbReference type="InterPro" id="IPR008538">
    <property type="entry name" value="Uma2"/>
</dbReference>
<feature type="domain" description="Putative restriction endonuclease" evidence="1">
    <location>
        <begin position="10"/>
        <end position="165"/>
    </location>
</feature>
<accession>A0ABP6G2J6</accession>